<feature type="chain" id="PRO_5016266294" evidence="3">
    <location>
        <begin position="29"/>
        <end position="96"/>
    </location>
</feature>
<dbReference type="SMART" id="SM00499">
    <property type="entry name" value="AAI"/>
    <property type="match status" value="1"/>
</dbReference>
<dbReference type="PANTHER" id="PTHR33214:SF69">
    <property type="entry name" value="BIFUNCTIONAL INHIBITOR_LIPID-TRANSFER PROTEIN_SEED STORAGE 2S ALBUMIN SUPERFAMILY PROTEIN"/>
    <property type="match status" value="1"/>
</dbReference>
<dbReference type="PANTHER" id="PTHR33214">
    <property type="entry name" value="BIFUNCTIONAL INHIBITOR/LIPID-TRANSFER PROTEIN/SEED STORAGE 2S ALBUMIN SUPERFAMILY PROTEIN"/>
    <property type="match status" value="1"/>
</dbReference>
<proteinExistence type="predicted"/>
<feature type="signal peptide" evidence="3">
    <location>
        <begin position="1"/>
        <end position="28"/>
    </location>
</feature>
<name>A0A2Z7A5W5_9LAMI</name>
<evidence type="ECO:0000259" key="4">
    <source>
        <dbReference type="SMART" id="SM00499"/>
    </source>
</evidence>
<accession>A0A2Z7A5W5</accession>
<evidence type="ECO:0000256" key="3">
    <source>
        <dbReference type="SAM" id="SignalP"/>
    </source>
</evidence>
<dbReference type="Proteomes" id="UP000250235">
    <property type="component" value="Unassembled WGS sequence"/>
</dbReference>
<keyword evidence="2" id="KW-0446">Lipid-binding</keyword>
<feature type="domain" description="Bifunctional inhibitor/plant lipid transfer protein/seed storage helical" evidence="4">
    <location>
        <begin position="31"/>
        <end position="96"/>
    </location>
</feature>
<dbReference type="InterPro" id="IPR033872">
    <property type="entry name" value="nsLTP2"/>
</dbReference>
<gene>
    <name evidence="5" type="ORF">F511_09787</name>
</gene>
<keyword evidence="3" id="KW-0732">Signal</keyword>
<dbReference type="CDD" id="cd01959">
    <property type="entry name" value="nsLTP2"/>
    <property type="match status" value="1"/>
</dbReference>
<evidence type="ECO:0000256" key="1">
    <source>
        <dbReference type="ARBA" id="ARBA00022448"/>
    </source>
</evidence>
<dbReference type="InterPro" id="IPR036312">
    <property type="entry name" value="Bifun_inhib/LTP/seed_sf"/>
</dbReference>
<dbReference type="OrthoDB" id="665742at2759"/>
<evidence type="ECO:0000313" key="6">
    <source>
        <dbReference type="Proteomes" id="UP000250235"/>
    </source>
</evidence>
<evidence type="ECO:0000313" key="5">
    <source>
        <dbReference type="EMBL" id="KZV16856.1"/>
    </source>
</evidence>
<sequence>MKKGPTGIALWWLMLAVVVLAAAHETAAVTCNALELSPCMPAITGSSSPSDACCRKLKEQQPCLCQYMKNPVFRPYVDSPNAKKVSATCGVATPAC</sequence>
<keyword evidence="6" id="KW-1185">Reference proteome</keyword>
<dbReference type="Gene3D" id="1.10.110.10">
    <property type="entry name" value="Plant lipid-transfer and hydrophobic proteins"/>
    <property type="match status" value="1"/>
</dbReference>
<dbReference type="Pfam" id="PF00234">
    <property type="entry name" value="Tryp_alpha_amyl"/>
    <property type="match status" value="1"/>
</dbReference>
<reference evidence="5 6" key="1">
    <citation type="journal article" date="2015" name="Proc. Natl. Acad. Sci. U.S.A.">
        <title>The resurrection genome of Boea hygrometrica: A blueprint for survival of dehydration.</title>
        <authorList>
            <person name="Xiao L."/>
            <person name="Yang G."/>
            <person name="Zhang L."/>
            <person name="Yang X."/>
            <person name="Zhao S."/>
            <person name="Ji Z."/>
            <person name="Zhou Q."/>
            <person name="Hu M."/>
            <person name="Wang Y."/>
            <person name="Chen M."/>
            <person name="Xu Y."/>
            <person name="Jin H."/>
            <person name="Xiao X."/>
            <person name="Hu G."/>
            <person name="Bao F."/>
            <person name="Hu Y."/>
            <person name="Wan P."/>
            <person name="Li L."/>
            <person name="Deng X."/>
            <person name="Kuang T."/>
            <person name="Xiang C."/>
            <person name="Zhu J.K."/>
            <person name="Oliver M.J."/>
            <person name="He Y."/>
        </authorList>
    </citation>
    <scope>NUCLEOTIDE SEQUENCE [LARGE SCALE GENOMIC DNA]</scope>
    <source>
        <strain evidence="6">cv. XS01</strain>
    </source>
</reference>
<keyword evidence="1" id="KW-0813">Transport</keyword>
<dbReference type="EMBL" id="KV018529">
    <property type="protein sequence ID" value="KZV16856.1"/>
    <property type="molecule type" value="Genomic_DNA"/>
</dbReference>
<dbReference type="InterPro" id="IPR016140">
    <property type="entry name" value="Bifunc_inhib/LTP/seed_store"/>
</dbReference>
<dbReference type="GO" id="GO:0006869">
    <property type="term" value="P:lipid transport"/>
    <property type="evidence" value="ECO:0007669"/>
    <property type="project" value="InterPro"/>
</dbReference>
<dbReference type="GO" id="GO:0008289">
    <property type="term" value="F:lipid binding"/>
    <property type="evidence" value="ECO:0007669"/>
    <property type="project" value="UniProtKB-KW"/>
</dbReference>
<organism evidence="5 6">
    <name type="scientific">Dorcoceras hygrometricum</name>
    <dbReference type="NCBI Taxonomy" id="472368"/>
    <lineage>
        <taxon>Eukaryota</taxon>
        <taxon>Viridiplantae</taxon>
        <taxon>Streptophyta</taxon>
        <taxon>Embryophyta</taxon>
        <taxon>Tracheophyta</taxon>
        <taxon>Spermatophyta</taxon>
        <taxon>Magnoliopsida</taxon>
        <taxon>eudicotyledons</taxon>
        <taxon>Gunneridae</taxon>
        <taxon>Pentapetalae</taxon>
        <taxon>asterids</taxon>
        <taxon>lamiids</taxon>
        <taxon>Lamiales</taxon>
        <taxon>Gesneriaceae</taxon>
        <taxon>Didymocarpoideae</taxon>
        <taxon>Trichosporeae</taxon>
        <taxon>Loxocarpinae</taxon>
        <taxon>Dorcoceras</taxon>
    </lineage>
</organism>
<protein>
    <submittedName>
        <fullName evidence="5">Non-specific lipid-transfer protein 2-like</fullName>
    </submittedName>
</protein>
<dbReference type="SUPFAM" id="SSF47699">
    <property type="entry name" value="Bifunctional inhibitor/lipid-transfer protein/seed storage 2S albumin"/>
    <property type="match status" value="1"/>
</dbReference>
<evidence type="ECO:0000256" key="2">
    <source>
        <dbReference type="ARBA" id="ARBA00023121"/>
    </source>
</evidence>
<dbReference type="AlphaFoldDB" id="A0A2Z7A5W5"/>